<dbReference type="KEGG" id="cput:CONPUDRAFT_95621"/>
<dbReference type="Pfam" id="PF02891">
    <property type="entry name" value="zf-MIZ"/>
    <property type="match status" value="1"/>
</dbReference>
<evidence type="ECO:0000259" key="12">
    <source>
        <dbReference type="PROSITE" id="PS51466"/>
    </source>
</evidence>
<feature type="compositionally biased region" description="Polar residues" evidence="10">
    <location>
        <begin position="659"/>
        <end position="671"/>
    </location>
</feature>
<comment type="pathway">
    <text evidence="1">Protein modification; protein sumoylation.</text>
</comment>
<evidence type="ECO:0000256" key="1">
    <source>
        <dbReference type="ARBA" id="ARBA00004718"/>
    </source>
</evidence>
<dbReference type="InterPro" id="IPR038654">
    <property type="entry name" value="PINIT_sf"/>
</dbReference>
<evidence type="ECO:0000313" key="14">
    <source>
        <dbReference type="Proteomes" id="UP000053558"/>
    </source>
</evidence>
<evidence type="ECO:0000256" key="8">
    <source>
        <dbReference type="PROSITE-ProRule" id="PRU00452"/>
    </source>
</evidence>
<keyword evidence="14" id="KW-1185">Reference proteome</keyword>
<feature type="coiled-coil region" evidence="9">
    <location>
        <begin position="454"/>
        <end position="481"/>
    </location>
</feature>
<keyword evidence="9" id="KW-0175">Coiled coil</keyword>
<dbReference type="GO" id="GO:0008270">
    <property type="term" value="F:zinc ion binding"/>
    <property type="evidence" value="ECO:0007669"/>
    <property type="project" value="UniProtKB-KW"/>
</dbReference>
<name>A0A5M3N6T9_CONPW</name>
<feature type="region of interest" description="Disordered" evidence="10">
    <location>
        <begin position="122"/>
        <end position="146"/>
    </location>
</feature>
<evidence type="ECO:0000256" key="3">
    <source>
        <dbReference type="ARBA" id="ARBA00022679"/>
    </source>
</evidence>
<organism evidence="13 14">
    <name type="scientific">Coniophora puteana (strain RWD-64-598)</name>
    <name type="common">Brown rot fungus</name>
    <dbReference type="NCBI Taxonomy" id="741705"/>
    <lineage>
        <taxon>Eukaryota</taxon>
        <taxon>Fungi</taxon>
        <taxon>Dikarya</taxon>
        <taxon>Basidiomycota</taxon>
        <taxon>Agaricomycotina</taxon>
        <taxon>Agaricomycetes</taxon>
        <taxon>Agaricomycetidae</taxon>
        <taxon>Boletales</taxon>
        <taxon>Coniophorineae</taxon>
        <taxon>Coniophoraceae</taxon>
        <taxon>Coniophora</taxon>
    </lineage>
</organism>
<keyword evidence="5 8" id="KW-0863">Zinc-finger</keyword>
<dbReference type="GO" id="GO:0061665">
    <property type="term" value="F:SUMO ligase activity"/>
    <property type="evidence" value="ECO:0007669"/>
    <property type="project" value="TreeGrafter"/>
</dbReference>
<keyword evidence="4" id="KW-0479">Metal-binding</keyword>
<accession>A0A5M3N6T9</accession>
<evidence type="ECO:0000313" key="13">
    <source>
        <dbReference type="EMBL" id="EIW86774.1"/>
    </source>
</evidence>
<evidence type="ECO:0000256" key="6">
    <source>
        <dbReference type="ARBA" id="ARBA00022786"/>
    </source>
</evidence>
<feature type="compositionally biased region" description="Low complexity" evidence="10">
    <location>
        <begin position="499"/>
        <end position="508"/>
    </location>
</feature>
<dbReference type="PROSITE" id="PS51044">
    <property type="entry name" value="ZF_SP_RING"/>
    <property type="match status" value="1"/>
</dbReference>
<dbReference type="InterPro" id="IPR004181">
    <property type="entry name" value="Znf_MIZ"/>
</dbReference>
<sequence length="671" mass="74720">MATNDPWGEFETLRHWIKQNTVDRLKAIINGFQDECSSNIAKGGRKQELIDRITQQMDFWRQTNNVERWIKGRAVLHQVRTSGIYNHRHSMPGPSGNVYTANVQNGFRPSTSTVTRFDTYAPPRQVSTSSSVGASASQSSRPTMKFRPSPFFRVDQAISNIIECPESLNSTDRKQQSATFTLNPDHVQKLSSLSPKYQLRLFCTSSTFYSSGPAFRAQNEALPIEFPPTCEVRVNNVQLQANLKGLKKKPGTAPPADLGRSVKHTGPNRVEMVYVNSQQPIQPKRYYLIIMLVEVASVDQLVERLMQNKYRTQEEIMDQLSKVASQDDDIVAGPQRMSLKCPLSFMRVNSPCRSILCVHPQCFDATSWFSMMEQTTTWLCPVCERVLNYEDLIIDGYFDHILRSTPESVEDVMVESDGQWHTSDNKYASDAWRVTHPLAVQSSPARAPSPSASVDEELEAKRNIKQQQQQQQQQRQNIEVMVLDSDDEDEGRVKRELSVSHGSSASASRPYVINSSPQAPSTRASAQNDVIDLTVESDDESPPQPSIGTKRSAPDHANSPTEGIWKKSRLGSIPPATGPSLRLAEPGQATGPSNSLVTSPNAHRPPFQIDGMQYRPHAGQAGRDAPARRYDGPTAPYPPYATSSPHEGGPMYPPIPTRPSYSHPTSRSGLS</sequence>
<evidence type="ECO:0000256" key="7">
    <source>
        <dbReference type="ARBA" id="ARBA00022833"/>
    </source>
</evidence>
<feature type="compositionally biased region" description="Polar residues" evidence="10">
    <location>
        <begin position="590"/>
        <end position="601"/>
    </location>
</feature>
<keyword evidence="3" id="KW-0808">Transferase</keyword>
<dbReference type="GO" id="GO:0000785">
    <property type="term" value="C:chromatin"/>
    <property type="evidence" value="ECO:0007669"/>
    <property type="project" value="TreeGrafter"/>
</dbReference>
<feature type="domain" description="PINIT" evidence="12">
    <location>
        <begin position="135"/>
        <end position="296"/>
    </location>
</feature>
<dbReference type="OMA" id="PTEQIWK"/>
<reference evidence="14" key="1">
    <citation type="journal article" date="2012" name="Science">
        <title>The Paleozoic origin of enzymatic lignin decomposition reconstructed from 31 fungal genomes.</title>
        <authorList>
            <person name="Floudas D."/>
            <person name="Binder M."/>
            <person name="Riley R."/>
            <person name="Barry K."/>
            <person name="Blanchette R.A."/>
            <person name="Henrissat B."/>
            <person name="Martinez A.T."/>
            <person name="Otillar R."/>
            <person name="Spatafora J.W."/>
            <person name="Yadav J.S."/>
            <person name="Aerts A."/>
            <person name="Benoit I."/>
            <person name="Boyd A."/>
            <person name="Carlson A."/>
            <person name="Copeland A."/>
            <person name="Coutinho P.M."/>
            <person name="de Vries R.P."/>
            <person name="Ferreira P."/>
            <person name="Findley K."/>
            <person name="Foster B."/>
            <person name="Gaskell J."/>
            <person name="Glotzer D."/>
            <person name="Gorecki P."/>
            <person name="Heitman J."/>
            <person name="Hesse C."/>
            <person name="Hori C."/>
            <person name="Igarashi K."/>
            <person name="Jurgens J.A."/>
            <person name="Kallen N."/>
            <person name="Kersten P."/>
            <person name="Kohler A."/>
            <person name="Kuees U."/>
            <person name="Kumar T.K.A."/>
            <person name="Kuo A."/>
            <person name="LaButti K."/>
            <person name="Larrondo L.F."/>
            <person name="Lindquist E."/>
            <person name="Ling A."/>
            <person name="Lombard V."/>
            <person name="Lucas S."/>
            <person name="Lundell T."/>
            <person name="Martin R."/>
            <person name="McLaughlin D.J."/>
            <person name="Morgenstern I."/>
            <person name="Morin E."/>
            <person name="Murat C."/>
            <person name="Nagy L.G."/>
            <person name="Nolan M."/>
            <person name="Ohm R.A."/>
            <person name="Patyshakuliyeva A."/>
            <person name="Rokas A."/>
            <person name="Ruiz-Duenas F.J."/>
            <person name="Sabat G."/>
            <person name="Salamov A."/>
            <person name="Samejima M."/>
            <person name="Schmutz J."/>
            <person name="Slot J.C."/>
            <person name="St John F."/>
            <person name="Stenlid J."/>
            <person name="Sun H."/>
            <person name="Sun S."/>
            <person name="Syed K."/>
            <person name="Tsang A."/>
            <person name="Wiebenga A."/>
            <person name="Young D."/>
            <person name="Pisabarro A."/>
            <person name="Eastwood D.C."/>
            <person name="Martin F."/>
            <person name="Cullen D."/>
            <person name="Grigoriev I.V."/>
            <person name="Hibbett D.S."/>
        </authorList>
    </citation>
    <scope>NUCLEOTIDE SEQUENCE [LARGE SCALE GENOMIC DNA]</scope>
    <source>
        <strain evidence="14">RWD-64-598 SS2</strain>
    </source>
</reference>
<dbReference type="EMBL" id="JH711573">
    <property type="protein sequence ID" value="EIW86774.1"/>
    <property type="molecule type" value="Genomic_DNA"/>
</dbReference>
<dbReference type="Proteomes" id="UP000053558">
    <property type="component" value="Unassembled WGS sequence"/>
</dbReference>
<evidence type="ECO:0000256" key="10">
    <source>
        <dbReference type="SAM" id="MobiDB-lite"/>
    </source>
</evidence>
<dbReference type="GO" id="GO:0016925">
    <property type="term" value="P:protein sumoylation"/>
    <property type="evidence" value="ECO:0007669"/>
    <property type="project" value="UniProtKB-UniPathway"/>
</dbReference>
<keyword evidence="6" id="KW-0833">Ubl conjugation pathway</keyword>
<gene>
    <name evidence="13" type="ORF">CONPUDRAFT_95621</name>
</gene>
<feature type="compositionally biased region" description="Polar residues" evidence="10">
    <location>
        <begin position="513"/>
        <end position="528"/>
    </location>
</feature>
<evidence type="ECO:0000259" key="11">
    <source>
        <dbReference type="PROSITE" id="PS51044"/>
    </source>
</evidence>
<proteinExistence type="inferred from homology"/>
<feature type="region of interest" description="Disordered" evidence="10">
    <location>
        <begin position="483"/>
        <end position="671"/>
    </location>
</feature>
<dbReference type="AlphaFoldDB" id="A0A5M3N6T9"/>
<evidence type="ECO:0000256" key="5">
    <source>
        <dbReference type="ARBA" id="ARBA00022771"/>
    </source>
</evidence>
<dbReference type="InterPro" id="IPR023321">
    <property type="entry name" value="PINIT"/>
</dbReference>
<dbReference type="UniPathway" id="UPA00886"/>
<dbReference type="Pfam" id="PF14324">
    <property type="entry name" value="PINIT"/>
    <property type="match status" value="1"/>
</dbReference>
<feature type="compositionally biased region" description="Low complexity" evidence="10">
    <location>
        <begin position="125"/>
        <end position="140"/>
    </location>
</feature>
<dbReference type="PANTHER" id="PTHR10782">
    <property type="entry name" value="ZINC FINGER MIZ DOMAIN-CONTAINING PROTEIN"/>
    <property type="match status" value="1"/>
</dbReference>
<keyword evidence="7" id="KW-0862">Zinc</keyword>
<evidence type="ECO:0000256" key="4">
    <source>
        <dbReference type="ARBA" id="ARBA00022723"/>
    </source>
</evidence>
<comment type="caution">
    <text evidence="13">The sequence shown here is derived from an EMBL/GenBank/DDBJ whole genome shotgun (WGS) entry which is preliminary data.</text>
</comment>
<evidence type="ECO:0000256" key="9">
    <source>
        <dbReference type="SAM" id="Coils"/>
    </source>
</evidence>
<dbReference type="GeneID" id="19211710"/>
<feature type="domain" description="SP-RING-type" evidence="11">
    <location>
        <begin position="326"/>
        <end position="411"/>
    </location>
</feature>
<evidence type="ECO:0000256" key="2">
    <source>
        <dbReference type="ARBA" id="ARBA00005383"/>
    </source>
</evidence>
<dbReference type="InterPro" id="IPR013083">
    <property type="entry name" value="Znf_RING/FYVE/PHD"/>
</dbReference>
<protein>
    <recommendedName>
        <fullName evidence="15">PINIT domain-containing protein</fullName>
    </recommendedName>
</protein>
<dbReference type="PROSITE" id="PS51466">
    <property type="entry name" value="PINIT"/>
    <property type="match status" value="1"/>
</dbReference>
<dbReference type="Gene3D" id="2.60.120.780">
    <property type="entry name" value="PINIT domain"/>
    <property type="match status" value="1"/>
</dbReference>
<dbReference type="PANTHER" id="PTHR10782:SF4">
    <property type="entry name" value="TONALLI, ISOFORM E"/>
    <property type="match status" value="1"/>
</dbReference>
<dbReference type="OrthoDB" id="28127at2759"/>
<comment type="similarity">
    <text evidence="2">Belongs to the PIAS family.</text>
</comment>
<dbReference type="Gene3D" id="3.30.40.10">
    <property type="entry name" value="Zinc/RING finger domain, C3HC4 (zinc finger)"/>
    <property type="match status" value="1"/>
</dbReference>
<dbReference type="RefSeq" id="XP_007763473.1">
    <property type="nucleotide sequence ID" value="XM_007765283.1"/>
</dbReference>
<evidence type="ECO:0008006" key="15">
    <source>
        <dbReference type="Google" id="ProtNLM"/>
    </source>
</evidence>